<feature type="active site" description="Proton acceptor" evidence="2">
    <location>
        <position position="102"/>
    </location>
</feature>
<evidence type="ECO:0000313" key="5">
    <source>
        <dbReference type="EMBL" id="VVC37878.1"/>
    </source>
</evidence>
<comment type="similarity">
    <text evidence="1">Belongs to the DCK/DGK family.</text>
</comment>
<dbReference type="PANTHER" id="PTHR10513:SF38">
    <property type="entry name" value="DEOXYNUCLEOSIDE KINASE-LIKE PROTEIN"/>
    <property type="match status" value="1"/>
</dbReference>
<evidence type="ECO:0000259" key="4">
    <source>
        <dbReference type="Pfam" id="PF01712"/>
    </source>
</evidence>
<keyword evidence="6" id="KW-1185">Reference proteome</keyword>
<sequence>MAQVLIKRFCKMKNHIKRPFRVAIEGNVGAGKSTLIKYFENFNEVELNLEPIETWRDLNGHNLLQLSYSDPQRWNFAFQHNVQLSRLSIQSKSTNKAIQIFERSLQNNRYCFVEMAHDKGLLSSPEFGVICQWYDFIEKNVDIELDLIVYLRTSPDIVYKRMQERNRPEERTIPLEYLEDLHNYYEKWLIEKTNYNLSCPILVIDVDKDLGDSQRMDMYKAFEDAILGKIPVIQN</sequence>
<dbReference type="Gene3D" id="3.40.50.300">
    <property type="entry name" value="P-loop containing nucleotide triphosphate hydrolases"/>
    <property type="match status" value="1"/>
</dbReference>
<gene>
    <name evidence="5" type="ORF">CINCED_3A006053</name>
</gene>
<dbReference type="EMBL" id="CABPRJ010001457">
    <property type="protein sequence ID" value="VVC37878.1"/>
    <property type="molecule type" value="Genomic_DNA"/>
</dbReference>
<dbReference type="InterPro" id="IPR027417">
    <property type="entry name" value="P-loop_NTPase"/>
</dbReference>
<evidence type="ECO:0000256" key="3">
    <source>
        <dbReference type="PIRSR" id="PIRSR000705-3"/>
    </source>
</evidence>
<keyword evidence="3" id="KW-0067">ATP-binding</keyword>
<protein>
    <recommendedName>
        <fullName evidence="4">Deoxynucleoside kinase domain-containing protein</fullName>
    </recommendedName>
</protein>
<organism evidence="5 6">
    <name type="scientific">Cinara cedri</name>
    <dbReference type="NCBI Taxonomy" id="506608"/>
    <lineage>
        <taxon>Eukaryota</taxon>
        <taxon>Metazoa</taxon>
        <taxon>Ecdysozoa</taxon>
        <taxon>Arthropoda</taxon>
        <taxon>Hexapoda</taxon>
        <taxon>Insecta</taxon>
        <taxon>Pterygota</taxon>
        <taxon>Neoptera</taxon>
        <taxon>Paraneoptera</taxon>
        <taxon>Hemiptera</taxon>
        <taxon>Sternorrhyncha</taxon>
        <taxon>Aphidomorpha</taxon>
        <taxon>Aphidoidea</taxon>
        <taxon>Aphididae</taxon>
        <taxon>Lachninae</taxon>
        <taxon>Cinara</taxon>
    </lineage>
</organism>
<feature type="domain" description="Deoxynucleoside kinase" evidence="4">
    <location>
        <begin position="23"/>
        <end position="214"/>
    </location>
</feature>
<dbReference type="GO" id="GO:0019136">
    <property type="term" value="F:deoxynucleoside kinase activity"/>
    <property type="evidence" value="ECO:0007669"/>
    <property type="project" value="InterPro"/>
</dbReference>
<dbReference type="GO" id="GO:0005524">
    <property type="term" value="F:ATP binding"/>
    <property type="evidence" value="ECO:0007669"/>
    <property type="project" value="UniProtKB-KW"/>
</dbReference>
<dbReference type="Pfam" id="PF01712">
    <property type="entry name" value="dNK"/>
    <property type="match status" value="1"/>
</dbReference>
<feature type="binding site" evidence="3">
    <location>
        <begin position="26"/>
        <end position="34"/>
    </location>
    <ligand>
        <name>ATP</name>
        <dbReference type="ChEBI" id="CHEBI:30616"/>
    </ligand>
</feature>
<dbReference type="Proteomes" id="UP000325440">
    <property type="component" value="Unassembled WGS sequence"/>
</dbReference>
<evidence type="ECO:0000313" key="6">
    <source>
        <dbReference type="Proteomes" id="UP000325440"/>
    </source>
</evidence>
<keyword evidence="3" id="KW-0547">Nucleotide-binding</keyword>
<dbReference type="InterPro" id="IPR050566">
    <property type="entry name" value="Deoxyribonucleoside_kinase"/>
</dbReference>
<evidence type="ECO:0000256" key="1">
    <source>
        <dbReference type="ARBA" id="ARBA00007420"/>
    </source>
</evidence>
<feature type="binding site" evidence="3">
    <location>
        <begin position="161"/>
        <end position="165"/>
    </location>
    <ligand>
        <name>ATP</name>
        <dbReference type="ChEBI" id="CHEBI:30616"/>
    </ligand>
</feature>
<proteinExistence type="inferred from homology"/>
<evidence type="ECO:0000256" key="2">
    <source>
        <dbReference type="PIRSR" id="PIRSR000705-1"/>
    </source>
</evidence>
<dbReference type="GO" id="GO:0005739">
    <property type="term" value="C:mitochondrion"/>
    <property type="evidence" value="ECO:0007669"/>
    <property type="project" value="TreeGrafter"/>
</dbReference>
<dbReference type="CDD" id="cd01673">
    <property type="entry name" value="dNK"/>
    <property type="match status" value="1"/>
</dbReference>
<dbReference type="InterPro" id="IPR002624">
    <property type="entry name" value="DCK/DGK"/>
</dbReference>
<dbReference type="FunFam" id="3.40.50.300:FF:001571">
    <property type="entry name" value="Deoxynucleoside kinase"/>
    <property type="match status" value="1"/>
</dbReference>
<dbReference type="PIRSF" id="PIRSF000705">
    <property type="entry name" value="DNK"/>
    <property type="match status" value="1"/>
</dbReference>
<accession>A0A5E4N8H2</accession>
<reference evidence="5 6" key="1">
    <citation type="submission" date="2019-08" db="EMBL/GenBank/DDBJ databases">
        <authorList>
            <person name="Alioto T."/>
            <person name="Alioto T."/>
            <person name="Gomez Garrido J."/>
        </authorList>
    </citation>
    <scope>NUCLEOTIDE SEQUENCE [LARGE SCALE GENOMIC DNA]</scope>
</reference>
<dbReference type="OrthoDB" id="567086at2759"/>
<dbReference type="PANTHER" id="PTHR10513">
    <property type="entry name" value="DEOXYNUCLEOSIDE KINASE"/>
    <property type="match status" value="1"/>
</dbReference>
<name>A0A5E4N8H2_9HEMI</name>
<dbReference type="SUPFAM" id="SSF52540">
    <property type="entry name" value="P-loop containing nucleoside triphosphate hydrolases"/>
    <property type="match status" value="1"/>
</dbReference>
<dbReference type="AlphaFoldDB" id="A0A5E4N8H2"/>
<dbReference type="InterPro" id="IPR031314">
    <property type="entry name" value="DNK_dom"/>
</dbReference>